<protein>
    <submittedName>
        <fullName evidence="1">Cell division protein FtsQ</fullName>
    </submittedName>
</protein>
<sequence>MRRAADNRNDRPSRLSIFLRRRRRMVRPAALALTL</sequence>
<dbReference type="AlphaFoldDB" id="A0A7Y7M900"/>
<organism evidence="1 2">
    <name type="scientific">Nguyenibacter vanlangensis</name>
    <dbReference type="NCBI Taxonomy" id="1216886"/>
    <lineage>
        <taxon>Bacteria</taxon>
        <taxon>Pseudomonadati</taxon>
        <taxon>Pseudomonadota</taxon>
        <taxon>Alphaproteobacteria</taxon>
        <taxon>Acetobacterales</taxon>
        <taxon>Acetobacteraceae</taxon>
        <taxon>Nguyenibacter</taxon>
    </lineage>
</organism>
<dbReference type="Proteomes" id="UP000534870">
    <property type="component" value="Unassembled WGS sequence"/>
</dbReference>
<evidence type="ECO:0000313" key="2">
    <source>
        <dbReference type="Proteomes" id="UP000534870"/>
    </source>
</evidence>
<accession>A0A7Y7M900</accession>
<dbReference type="GO" id="GO:0051301">
    <property type="term" value="P:cell division"/>
    <property type="evidence" value="ECO:0007669"/>
    <property type="project" value="UniProtKB-KW"/>
</dbReference>
<comment type="caution">
    <text evidence="1">The sequence shown here is derived from an EMBL/GenBank/DDBJ whole genome shotgun (WGS) entry which is preliminary data.</text>
</comment>
<keyword evidence="1" id="KW-0132">Cell division</keyword>
<keyword evidence="1" id="KW-0131">Cell cycle</keyword>
<dbReference type="EMBL" id="JABXXP010001000">
    <property type="protein sequence ID" value="NVN13539.1"/>
    <property type="molecule type" value="Genomic_DNA"/>
</dbReference>
<name>A0A7Y7M900_9PROT</name>
<proteinExistence type="predicted"/>
<gene>
    <name evidence="1" type="ORF">HUK84_20775</name>
</gene>
<feature type="non-terminal residue" evidence="1">
    <location>
        <position position="35"/>
    </location>
</feature>
<evidence type="ECO:0000313" key="1">
    <source>
        <dbReference type="EMBL" id="NVN13539.1"/>
    </source>
</evidence>
<reference evidence="1 2" key="1">
    <citation type="submission" date="2020-06" db="EMBL/GenBank/DDBJ databases">
        <title>Description of novel acetic acid bacteria.</title>
        <authorList>
            <person name="Sombolestani A."/>
        </authorList>
    </citation>
    <scope>NUCLEOTIDE SEQUENCE [LARGE SCALE GENOMIC DNA]</scope>
    <source>
        <strain evidence="1 2">LMG 31431</strain>
    </source>
</reference>